<keyword evidence="10" id="KW-1185">Reference proteome</keyword>
<dbReference type="PANTHER" id="PTHR44170">
    <property type="entry name" value="PROTEIN SIDEKICK"/>
    <property type="match status" value="1"/>
</dbReference>
<name>A0ABD0YXN8_9HEMI</name>
<feature type="domain" description="Fibronectin type-III" evidence="8">
    <location>
        <begin position="592"/>
        <end position="687"/>
    </location>
</feature>
<dbReference type="InterPro" id="IPR003961">
    <property type="entry name" value="FN3_dom"/>
</dbReference>
<dbReference type="InterPro" id="IPR007110">
    <property type="entry name" value="Ig-like_dom"/>
</dbReference>
<feature type="domain" description="Ig-like" evidence="7">
    <location>
        <begin position="87"/>
        <end position="168"/>
    </location>
</feature>
<evidence type="ECO:0000259" key="8">
    <source>
        <dbReference type="PROSITE" id="PS50853"/>
    </source>
</evidence>
<dbReference type="SMART" id="SM00408">
    <property type="entry name" value="IGc2"/>
    <property type="match status" value="3"/>
</dbReference>
<feature type="domain" description="Fibronectin type-III" evidence="8">
    <location>
        <begin position="694"/>
        <end position="787"/>
    </location>
</feature>
<keyword evidence="2" id="KW-0677">Repeat</keyword>
<dbReference type="InterPro" id="IPR013098">
    <property type="entry name" value="Ig_I-set"/>
</dbReference>
<dbReference type="SUPFAM" id="SSF48726">
    <property type="entry name" value="Immunoglobulin"/>
    <property type="match status" value="3"/>
</dbReference>
<evidence type="ECO:0000256" key="1">
    <source>
        <dbReference type="ARBA" id="ARBA00004370"/>
    </source>
</evidence>
<evidence type="ECO:0000313" key="10">
    <source>
        <dbReference type="Proteomes" id="UP001558652"/>
    </source>
</evidence>
<gene>
    <name evidence="9" type="ORF">AAG570_000656</name>
</gene>
<dbReference type="InterPro" id="IPR003599">
    <property type="entry name" value="Ig_sub"/>
</dbReference>
<dbReference type="FunFam" id="2.60.40.10:FF:000032">
    <property type="entry name" value="palladin isoform X1"/>
    <property type="match status" value="1"/>
</dbReference>
<dbReference type="Pfam" id="PF00041">
    <property type="entry name" value="fn3"/>
    <property type="match status" value="6"/>
</dbReference>
<accession>A0ABD0YXN8</accession>
<dbReference type="PROSITE" id="PS50853">
    <property type="entry name" value="FN3"/>
    <property type="match status" value="6"/>
</dbReference>
<evidence type="ECO:0000256" key="2">
    <source>
        <dbReference type="ARBA" id="ARBA00022737"/>
    </source>
</evidence>
<dbReference type="InterPro" id="IPR036116">
    <property type="entry name" value="FN3_sf"/>
</dbReference>
<dbReference type="GO" id="GO:0030154">
    <property type="term" value="P:cell differentiation"/>
    <property type="evidence" value="ECO:0007669"/>
    <property type="project" value="UniProtKB-ARBA"/>
</dbReference>
<keyword evidence="3" id="KW-0472">Membrane</keyword>
<dbReference type="GO" id="GO:0016020">
    <property type="term" value="C:membrane"/>
    <property type="evidence" value="ECO:0007669"/>
    <property type="project" value="UniProtKB-SubCell"/>
</dbReference>
<evidence type="ECO:0000259" key="7">
    <source>
        <dbReference type="PROSITE" id="PS50835"/>
    </source>
</evidence>
<dbReference type="InterPro" id="IPR036179">
    <property type="entry name" value="Ig-like_dom_sf"/>
</dbReference>
<dbReference type="FunFam" id="2.60.40.10:FF:000028">
    <property type="entry name" value="Neuronal cell adhesion molecule"/>
    <property type="match status" value="2"/>
</dbReference>
<dbReference type="SUPFAM" id="SSF49265">
    <property type="entry name" value="Fibronectin type III"/>
    <property type="match status" value="4"/>
</dbReference>
<evidence type="ECO:0008006" key="11">
    <source>
        <dbReference type="Google" id="ProtNLM"/>
    </source>
</evidence>
<feature type="domain" description="Ig-like" evidence="7">
    <location>
        <begin position="279"/>
        <end position="364"/>
    </location>
</feature>
<feature type="domain" description="Ig-like" evidence="7">
    <location>
        <begin position="186"/>
        <end position="274"/>
    </location>
</feature>
<proteinExistence type="predicted"/>
<dbReference type="FunFam" id="2.60.40.10:FF:000004">
    <property type="entry name" value="DCC isoform 1"/>
    <property type="match status" value="2"/>
</dbReference>
<reference evidence="9 10" key="1">
    <citation type="submission" date="2024-07" db="EMBL/GenBank/DDBJ databases">
        <title>Chromosome-level genome assembly of the water stick insect Ranatra chinensis (Heteroptera: Nepidae).</title>
        <authorList>
            <person name="Liu X."/>
        </authorList>
    </citation>
    <scope>NUCLEOTIDE SEQUENCE [LARGE SCALE GENOMIC DNA]</scope>
    <source>
        <strain evidence="9">Cailab_2021Rc</strain>
        <tissue evidence="9">Muscle</tissue>
    </source>
</reference>
<dbReference type="Gene3D" id="2.60.40.10">
    <property type="entry name" value="Immunoglobulins"/>
    <property type="match status" value="9"/>
</dbReference>
<feature type="domain" description="Fibronectin type-III" evidence="8">
    <location>
        <begin position="495"/>
        <end position="587"/>
    </location>
</feature>
<dbReference type="Pfam" id="PF13927">
    <property type="entry name" value="Ig_3"/>
    <property type="match status" value="2"/>
</dbReference>
<keyword evidence="4" id="KW-1015">Disulfide bond</keyword>
<feature type="domain" description="Fibronectin type-III" evidence="8">
    <location>
        <begin position="797"/>
        <end position="897"/>
    </location>
</feature>
<evidence type="ECO:0000313" key="9">
    <source>
        <dbReference type="EMBL" id="KAL1140726.1"/>
    </source>
</evidence>
<feature type="domain" description="Fibronectin type-III" evidence="8">
    <location>
        <begin position="902"/>
        <end position="999"/>
    </location>
</feature>
<evidence type="ECO:0000256" key="5">
    <source>
        <dbReference type="ARBA" id="ARBA00023180"/>
    </source>
</evidence>
<feature type="non-terminal residue" evidence="9">
    <location>
        <position position="1"/>
    </location>
</feature>
<protein>
    <recommendedName>
        <fullName evidence="11">Neogenin</fullName>
    </recommendedName>
</protein>
<dbReference type="PANTHER" id="PTHR44170:SF54">
    <property type="entry name" value="FI24025P1"/>
    <property type="match status" value="1"/>
</dbReference>
<comment type="caution">
    <text evidence="9">The sequence shown here is derived from an EMBL/GenBank/DDBJ whole genome shotgun (WGS) entry which is preliminary data.</text>
</comment>
<dbReference type="CDD" id="cd00063">
    <property type="entry name" value="FN3"/>
    <property type="match status" value="6"/>
</dbReference>
<organism evidence="9 10">
    <name type="scientific">Ranatra chinensis</name>
    <dbReference type="NCBI Taxonomy" id="642074"/>
    <lineage>
        <taxon>Eukaryota</taxon>
        <taxon>Metazoa</taxon>
        <taxon>Ecdysozoa</taxon>
        <taxon>Arthropoda</taxon>
        <taxon>Hexapoda</taxon>
        <taxon>Insecta</taxon>
        <taxon>Pterygota</taxon>
        <taxon>Neoptera</taxon>
        <taxon>Paraneoptera</taxon>
        <taxon>Hemiptera</taxon>
        <taxon>Heteroptera</taxon>
        <taxon>Panheteroptera</taxon>
        <taxon>Nepomorpha</taxon>
        <taxon>Nepidae</taxon>
        <taxon>Ranatrinae</taxon>
        <taxon>Ranatra</taxon>
    </lineage>
</organism>
<dbReference type="Pfam" id="PF07679">
    <property type="entry name" value="I-set"/>
    <property type="match status" value="1"/>
</dbReference>
<sequence>VLECVFPRKDHHVVGFHKFHPESHCCCRSQLKNGSLVVTSTRSSYVEQEEDWGRAGAGDEEYQCVARVESIGSVVSRRARVSVARPPTLVEQPRDLALTRGQTAHFACRAQGRPTPTVHWIKDQRPLLLDETRMLVLPSGSLEIDDVQSSDKGSYRCNVTGLDKYRLSSKAVLDVDPGMDTIVTSPKFIATPRTTVALEGSSVTLDCSAIGYPHPWISWLKDGVSLDMADLDSRFIKVGAGSLQIRDIVEADAGNYQCRAENGEDSVDAQATLHVQVAPRFVKKPRSMVAQEKSDIELECEVYARPEPKVEWLKNGEIIKPNDYMQIVNGNNLRILGLLHLDFGIFQCVASNDAGNIQAAALLTVYNAEENTRYPIIPRGTGGDYDGNSDGEGAPRDLEPAIVKARFVTLRWKAPALAASTSIPAEILSYSVYYMQESSNRERVVNTSRSRLEEANIAGLLPNTTYRFRVAAVTAQGVGRSSAPLVVVTKPELHVPAAPSIISVQPTTTELTVIWRPPPITNGVIHKYRLYYFESETSEEHHVETSDTYYTVSGLKKYTEYIVWVVAYNHNGAGATSEEVTLTTLSDVPSEPPTNITLEPASSTSVIVRWEPPPREGRNGVITGYKVRYRMKGGRGRSETVTTGGDIRMYVLTGLERSSHYQVRLWAMTVNGTGPPTDWYNIETYENDLDESTVPDAPNSMKVKPSADSITVMWSPPKNPNIMVRDYTIGWGKGIPDEYFWKLDGKQRFYVIKQLEVNSEYVISVRAENAKGSGQPIYENVRTRDEPLPEPVTPLTPPVGLKATVLSPNTVVLFWTDTTLPLRQVVTDNRYYVVRYGQYHGHNGLLNPRYKYHNSSDLNYMIDDLRPFTQYEFTVKVVKGRRESAWSMVVMNTTMEDLPSSPPRDVTAINVENNPGVVSLSWQPPKQPNGHVTNYIVSYTVDPSSKDRDWITETVQGDKMAATIRSLSPSATYYFHVKARNSKGYSPTSPTVSVTIPPGMYQIVFCYQFYCILSF</sequence>
<keyword evidence="5" id="KW-0325">Glycoprotein</keyword>
<comment type="subcellular location">
    <subcellularLocation>
        <location evidence="1">Membrane</location>
    </subcellularLocation>
</comment>
<dbReference type="PROSITE" id="PS50835">
    <property type="entry name" value="IG_LIKE"/>
    <property type="match status" value="3"/>
</dbReference>
<dbReference type="EMBL" id="JBFDAA010000001">
    <property type="protein sequence ID" value="KAL1140726.1"/>
    <property type="molecule type" value="Genomic_DNA"/>
</dbReference>
<dbReference type="InterPro" id="IPR013783">
    <property type="entry name" value="Ig-like_fold"/>
</dbReference>
<dbReference type="FunFam" id="2.60.40.10:FF:000133">
    <property type="entry name" value="Neogenin isoform 1"/>
    <property type="match status" value="1"/>
</dbReference>
<dbReference type="AlphaFoldDB" id="A0ABD0YXN8"/>
<dbReference type="SMART" id="SM00409">
    <property type="entry name" value="IG"/>
    <property type="match status" value="3"/>
</dbReference>
<dbReference type="SMART" id="SM00060">
    <property type="entry name" value="FN3"/>
    <property type="match status" value="6"/>
</dbReference>
<feature type="domain" description="Fibronectin type-III" evidence="8">
    <location>
        <begin position="394"/>
        <end position="492"/>
    </location>
</feature>
<dbReference type="Proteomes" id="UP001558652">
    <property type="component" value="Unassembled WGS sequence"/>
</dbReference>
<dbReference type="GO" id="GO:0009653">
    <property type="term" value="P:anatomical structure morphogenesis"/>
    <property type="evidence" value="ECO:0007669"/>
    <property type="project" value="UniProtKB-ARBA"/>
</dbReference>
<keyword evidence="6" id="KW-0393">Immunoglobulin domain</keyword>
<evidence type="ECO:0000256" key="6">
    <source>
        <dbReference type="ARBA" id="ARBA00023319"/>
    </source>
</evidence>
<evidence type="ECO:0000256" key="4">
    <source>
        <dbReference type="ARBA" id="ARBA00023157"/>
    </source>
</evidence>
<dbReference type="FunFam" id="2.60.40.10:FF:000551">
    <property type="entry name" value="Protogenin A"/>
    <property type="match status" value="1"/>
</dbReference>
<dbReference type="GO" id="GO:0007155">
    <property type="term" value="P:cell adhesion"/>
    <property type="evidence" value="ECO:0007669"/>
    <property type="project" value="UniProtKB-ARBA"/>
</dbReference>
<dbReference type="InterPro" id="IPR003598">
    <property type="entry name" value="Ig_sub2"/>
</dbReference>
<evidence type="ECO:0000256" key="3">
    <source>
        <dbReference type="ARBA" id="ARBA00023136"/>
    </source>
</evidence>
<dbReference type="PRINTS" id="PR00014">
    <property type="entry name" value="FNTYPEIII"/>
</dbReference>